<feature type="compositionally biased region" description="Acidic residues" evidence="1">
    <location>
        <begin position="34"/>
        <end position="45"/>
    </location>
</feature>
<proteinExistence type="predicted"/>
<name>A0AAD7G5N2_MYCRO</name>
<comment type="caution">
    <text evidence="2">The sequence shown here is derived from an EMBL/GenBank/DDBJ whole genome shotgun (WGS) entry which is preliminary data.</text>
</comment>
<dbReference type="EMBL" id="JARKIE010000273">
    <property type="protein sequence ID" value="KAJ7658988.1"/>
    <property type="molecule type" value="Genomic_DNA"/>
</dbReference>
<organism evidence="2 3">
    <name type="scientific">Mycena rosella</name>
    <name type="common">Pink bonnet</name>
    <name type="synonym">Agaricus rosellus</name>
    <dbReference type="NCBI Taxonomy" id="1033263"/>
    <lineage>
        <taxon>Eukaryota</taxon>
        <taxon>Fungi</taxon>
        <taxon>Dikarya</taxon>
        <taxon>Basidiomycota</taxon>
        <taxon>Agaricomycotina</taxon>
        <taxon>Agaricomycetes</taxon>
        <taxon>Agaricomycetidae</taxon>
        <taxon>Agaricales</taxon>
        <taxon>Marasmiineae</taxon>
        <taxon>Mycenaceae</taxon>
        <taxon>Mycena</taxon>
    </lineage>
</organism>
<evidence type="ECO:0000313" key="3">
    <source>
        <dbReference type="Proteomes" id="UP001221757"/>
    </source>
</evidence>
<keyword evidence="3" id="KW-1185">Reference proteome</keyword>
<dbReference type="Proteomes" id="UP001221757">
    <property type="component" value="Unassembled WGS sequence"/>
</dbReference>
<protein>
    <submittedName>
        <fullName evidence="2">Uncharacterized protein</fullName>
    </submittedName>
</protein>
<evidence type="ECO:0000256" key="1">
    <source>
        <dbReference type="SAM" id="MobiDB-lite"/>
    </source>
</evidence>
<accession>A0AAD7G5N2</accession>
<gene>
    <name evidence="2" type="ORF">B0H17DRAFT_1145403</name>
</gene>
<feature type="region of interest" description="Disordered" evidence="1">
    <location>
        <begin position="1"/>
        <end position="60"/>
    </location>
</feature>
<feature type="compositionally biased region" description="Basic and acidic residues" evidence="1">
    <location>
        <begin position="46"/>
        <end position="60"/>
    </location>
</feature>
<sequence length="157" mass="17585">MAEAQAAGRSLFPAGFMTSTDKFTDDLNKVDYGSDPDNDDNEDGDHDGPKGPKTRQLEAESKTMREILETSGWLGSAVARAAWVSIIKHRRAALTANKLSNLPPETEEGRKKKKKVREGLSILLFHYFNHKWNIDKKANSDIIADGLKLFKLNKEQQ</sequence>
<dbReference type="AlphaFoldDB" id="A0AAD7G5N2"/>
<reference evidence="2" key="1">
    <citation type="submission" date="2023-03" db="EMBL/GenBank/DDBJ databases">
        <title>Massive genome expansion in bonnet fungi (Mycena s.s.) driven by repeated elements and novel gene families across ecological guilds.</title>
        <authorList>
            <consortium name="Lawrence Berkeley National Laboratory"/>
            <person name="Harder C.B."/>
            <person name="Miyauchi S."/>
            <person name="Viragh M."/>
            <person name="Kuo A."/>
            <person name="Thoen E."/>
            <person name="Andreopoulos B."/>
            <person name="Lu D."/>
            <person name="Skrede I."/>
            <person name="Drula E."/>
            <person name="Henrissat B."/>
            <person name="Morin E."/>
            <person name="Kohler A."/>
            <person name="Barry K."/>
            <person name="LaButti K."/>
            <person name="Morin E."/>
            <person name="Salamov A."/>
            <person name="Lipzen A."/>
            <person name="Mereny Z."/>
            <person name="Hegedus B."/>
            <person name="Baldrian P."/>
            <person name="Stursova M."/>
            <person name="Weitz H."/>
            <person name="Taylor A."/>
            <person name="Grigoriev I.V."/>
            <person name="Nagy L.G."/>
            <person name="Martin F."/>
            <person name="Kauserud H."/>
        </authorList>
    </citation>
    <scope>NUCLEOTIDE SEQUENCE</scope>
    <source>
        <strain evidence="2">CBHHK067</strain>
    </source>
</reference>
<evidence type="ECO:0000313" key="2">
    <source>
        <dbReference type="EMBL" id="KAJ7658988.1"/>
    </source>
</evidence>